<dbReference type="InterPro" id="IPR015943">
    <property type="entry name" value="WD40/YVTN_repeat-like_dom_sf"/>
</dbReference>
<evidence type="ECO:0000256" key="1">
    <source>
        <dbReference type="ARBA" id="ARBA00022574"/>
    </source>
</evidence>
<organism evidence="5 6">
    <name type="scientific">Geotrypetes seraphini</name>
    <name type="common">Gaboon caecilian</name>
    <name type="synonym">Caecilia seraphini</name>
    <dbReference type="NCBI Taxonomy" id="260995"/>
    <lineage>
        <taxon>Eukaryota</taxon>
        <taxon>Metazoa</taxon>
        <taxon>Chordata</taxon>
        <taxon>Craniata</taxon>
        <taxon>Vertebrata</taxon>
        <taxon>Euteleostomi</taxon>
        <taxon>Amphibia</taxon>
        <taxon>Gymnophiona</taxon>
        <taxon>Geotrypetes</taxon>
    </lineage>
</organism>
<feature type="repeat" description="WD" evidence="3">
    <location>
        <begin position="454"/>
        <end position="479"/>
    </location>
</feature>
<evidence type="ECO:0000313" key="7">
    <source>
        <dbReference type="RefSeq" id="XP_033794791.1"/>
    </source>
</evidence>
<evidence type="ECO:0000313" key="6">
    <source>
        <dbReference type="RefSeq" id="XP_033794781.1"/>
    </source>
</evidence>
<dbReference type="SMART" id="SM00320">
    <property type="entry name" value="WD40"/>
    <property type="match status" value="10"/>
</dbReference>
<keyword evidence="2" id="KW-0677">Repeat</keyword>
<feature type="repeat" description="WD" evidence="3">
    <location>
        <begin position="403"/>
        <end position="444"/>
    </location>
</feature>
<gene>
    <name evidence="6 7" type="primary">LOC117357784</name>
</gene>
<feature type="repeat" description="WD" evidence="3">
    <location>
        <begin position="315"/>
        <end position="356"/>
    </location>
</feature>
<dbReference type="InterPro" id="IPR011047">
    <property type="entry name" value="Quinoprotein_ADH-like_sf"/>
</dbReference>
<evidence type="ECO:0000313" key="5">
    <source>
        <dbReference type="Proteomes" id="UP000515159"/>
    </source>
</evidence>
<dbReference type="InterPro" id="IPR019775">
    <property type="entry name" value="WD40_repeat_CS"/>
</dbReference>
<dbReference type="KEGG" id="gsh:117357784"/>
<feature type="repeat" description="WD" evidence="3">
    <location>
        <begin position="548"/>
        <end position="588"/>
    </location>
</feature>
<feature type="region of interest" description="Disordered" evidence="4">
    <location>
        <begin position="766"/>
        <end position="796"/>
    </location>
</feature>
<dbReference type="PROSITE" id="PS50082">
    <property type="entry name" value="WD_REPEATS_2"/>
    <property type="match status" value="5"/>
</dbReference>
<feature type="compositionally biased region" description="Polar residues" evidence="4">
    <location>
        <begin position="774"/>
        <end position="789"/>
    </location>
</feature>
<evidence type="ECO:0000256" key="2">
    <source>
        <dbReference type="ARBA" id="ARBA00022737"/>
    </source>
</evidence>
<dbReference type="RefSeq" id="XP_033794791.1">
    <property type="nucleotide sequence ID" value="XM_033938900.1"/>
</dbReference>
<dbReference type="PANTHER" id="PTHR44324">
    <property type="entry name" value="WD40 REPEAT DOMAIN 95"/>
    <property type="match status" value="1"/>
</dbReference>
<sequence>MAKKLENPMAEKPLSTRPKQVSFHLPATVTEAPHREALVDVSSMSDGNFIAVGQDGLISVWSADLKLKKSKIIFEENKLSARKMKWIAASVLMPSYNKLIVGTCDREIRFYELSNFEPYCQIIGLESMPLRLDYSDRDKDESIILYGDEQGCVNIFLVALMGDALRTWTKCPAVDEIPSIFLDTLLDSGLVTFARWKVHEDWVTQIKYIHPIKSAISSSNDYHTAVVIGWVDGTKNVQKRLKDLLDSSSIKSKRSVLVGGVSPKRLPDDESVFKVHKGVKTFDFCKKCNILATGGLDRIIRLWNPYITGWPIGLLSGHSSPIGFLCIEDRNMRLFSVSLDSTVMVWNIEDQSCLLSVIPKASGISGEMVVCHFAPELRVLCIATDSLALLQLQDRQLQPNPTLTSHSEPVFGCLYNERFQHVISCSEGSVIKAWDLRTGHLEAELHDAHGDAAVTSMALDSSGQRLVTGGSDGSVKRWNYSPLIHYMQTLKPGSSEDEVSACTYAEIYNNRFIISVGWNNKINIFPDQEDEPAAEVHCLQSEQINSERNGHQDDILCVASCPPNLLATSSCDGDVILWNLVSGHILSHLNPLTGAQPKDGTDDLIIHKVLFLQSRTKWKNEAASLVASGPKGCITFWNIFRGGTVFACFPGSLYRSVISDLSTNADDSLLCAADQLGHVYIWHISMYAHHGREAQPPVLFQTWRAHNCNITSIILVKGQQLCLTSSLDCTVRLWSLQGEHVGTFGQEQLWDLKEKSSWKGSRSLDAMEAPAKQVSETSLNSTEMENSSIGQGGSVVTDDLTSVEDAEIAEELIERWKSKEELRTQHYRHKQVELQQPCGRLNAYQSLQLCELAYITPAIRKPNPAAELNDPYDLTF</sequence>
<keyword evidence="5" id="KW-1185">Reference proteome</keyword>
<dbReference type="Gene3D" id="2.130.10.10">
    <property type="entry name" value="YVTN repeat-like/Quinoprotein amine dehydrogenase"/>
    <property type="match status" value="5"/>
</dbReference>
<dbReference type="OrthoDB" id="5980302at2759"/>
<evidence type="ECO:0000256" key="4">
    <source>
        <dbReference type="SAM" id="MobiDB-lite"/>
    </source>
</evidence>
<dbReference type="InterPro" id="IPR051242">
    <property type="entry name" value="WD-EF-hand_domain"/>
</dbReference>
<dbReference type="PROSITE" id="PS00678">
    <property type="entry name" value="WD_REPEATS_1"/>
    <property type="match status" value="2"/>
</dbReference>
<protein>
    <submittedName>
        <fullName evidence="6 7">WD repeat-containing protein 64-like isoform X1</fullName>
    </submittedName>
</protein>
<reference evidence="6 7" key="1">
    <citation type="submission" date="2025-04" db="UniProtKB">
        <authorList>
            <consortium name="RefSeq"/>
        </authorList>
    </citation>
    <scope>IDENTIFICATION</scope>
</reference>
<dbReference type="SUPFAM" id="SSF50978">
    <property type="entry name" value="WD40 repeat-like"/>
    <property type="match status" value="2"/>
</dbReference>
<accession>A0A6P8R7S9</accession>
<proteinExistence type="predicted"/>
<dbReference type="Proteomes" id="UP000515159">
    <property type="component" value="Chromosome 1"/>
</dbReference>
<feature type="repeat" description="WD" evidence="3">
    <location>
        <begin position="703"/>
        <end position="737"/>
    </location>
</feature>
<dbReference type="GeneID" id="117357784"/>
<dbReference type="InterPro" id="IPR001680">
    <property type="entry name" value="WD40_rpt"/>
</dbReference>
<dbReference type="AlphaFoldDB" id="A0A6P8R7S9"/>
<dbReference type="Pfam" id="PF00400">
    <property type="entry name" value="WD40"/>
    <property type="match status" value="5"/>
</dbReference>
<dbReference type="PANTHER" id="PTHR44324:SF8">
    <property type="entry name" value="WD REPEAT-CONTAINING PROTEIN 64"/>
    <property type="match status" value="1"/>
</dbReference>
<name>A0A6P8R7S9_GEOSA</name>
<evidence type="ECO:0000256" key="3">
    <source>
        <dbReference type="PROSITE-ProRule" id="PRU00221"/>
    </source>
</evidence>
<dbReference type="PROSITE" id="PS50294">
    <property type="entry name" value="WD_REPEATS_REGION"/>
    <property type="match status" value="1"/>
</dbReference>
<dbReference type="SUPFAM" id="SSF50998">
    <property type="entry name" value="Quinoprotein alcohol dehydrogenase-like"/>
    <property type="match status" value="1"/>
</dbReference>
<dbReference type="RefSeq" id="XP_033794781.1">
    <property type="nucleotide sequence ID" value="XM_033938890.1"/>
</dbReference>
<keyword evidence="1 3" id="KW-0853">WD repeat</keyword>
<dbReference type="InterPro" id="IPR036322">
    <property type="entry name" value="WD40_repeat_dom_sf"/>
</dbReference>